<feature type="transmembrane region" description="Helical" evidence="7">
    <location>
        <begin position="206"/>
        <end position="225"/>
    </location>
</feature>
<keyword evidence="3 7" id="KW-0812">Transmembrane</keyword>
<feature type="transmembrane region" description="Helical" evidence="7">
    <location>
        <begin position="431"/>
        <end position="452"/>
    </location>
</feature>
<feature type="transmembrane region" description="Helical" evidence="7">
    <location>
        <begin position="232"/>
        <end position="252"/>
    </location>
</feature>
<dbReference type="InterPro" id="IPR013057">
    <property type="entry name" value="AA_transpt_TM"/>
</dbReference>
<dbReference type="Pfam" id="PF01490">
    <property type="entry name" value="Aa_trans"/>
    <property type="match status" value="1"/>
</dbReference>
<feature type="region of interest" description="Disordered" evidence="6">
    <location>
        <begin position="1"/>
        <end position="37"/>
    </location>
</feature>
<comment type="similarity">
    <text evidence="2">Belongs to the amino acid/polyamine transporter 2 family.</text>
</comment>
<feature type="transmembrane region" description="Helical" evidence="7">
    <location>
        <begin position="117"/>
        <end position="142"/>
    </location>
</feature>
<evidence type="ECO:0000313" key="10">
    <source>
        <dbReference type="Proteomes" id="UP000253153"/>
    </source>
</evidence>
<keyword evidence="5 7" id="KW-0472">Membrane</keyword>
<feature type="transmembrane region" description="Helical" evidence="7">
    <location>
        <begin position="358"/>
        <end position="383"/>
    </location>
</feature>
<dbReference type="OrthoDB" id="294730at2759"/>
<evidence type="ECO:0000256" key="4">
    <source>
        <dbReference type="ARBA" id="ARBA00022989"/>
    </source>
</evidence>
<evidence type="ECO:0000313" key="9">
    <source>
        <dbReference type="EMBL" id="RBR23886.1"/>
    </source>
</evidence>
<feature type="transmembrane region" description="Helical" evidence="7">
    <location>
        <begin position="315"/>
        <end position="338"/>
    </location>
</feature>
<dbReference type="Gene3D" id="1.20.1740.10">
    <property type="entry name" value="Amino acid/polyamine transporter I"/>
    <property type="match status" value="1"/>
</dbReference>
<reference evidence="9 10" key="1">
    <citation type="submission" date="2018-06" db="EMBL/GenBank/DDBJ databases">
        <title>Fusarium incarnatum-equiseti species complex species 28.</title>
        <authorList>
            <person name="Gardiner D.M."/>
        </authorList>
    </citation>
    <scope>NUCLEOTIDE SEQUENCE [LARGE SCALE GENOMIC DNA]</scope>
    <source>
        <strain evidence="9 10">FIESC_28</strain>
    </source>
</reference>
<keyword evidence="4 7" id="KW-1133">Transmembrane helix</keyword>
<dbReference type="EMBL" id="QKXC01000067">
    <property type="protein sequence ID" value="RBR23886.1"/>
    <property type="molecule type" value="Genomic_DNA"/>
</dbReference>
<feature type="transmembrane region" description="Helical" evidence="7">
    <location>
        <begin position="272"/>
        <end position="294"/>
    </location>
</feature>
<comment type="caution">
    <text evidence="9">The sequence shown here is derived from an EMBL/GenBank/DDBJ whole genome shotgun (WGS) entry which is preliminary data.</text>
</comment>
<dbReference type="FunFam" id="1.20.1740.10:FF:000039">
    <property type="entry name" value="Neutral amino acid transporter (Eurofung)"/>
    <property type="match status" value="1"/>
</dbReference>
<evidence type="ECO:0000256" key="1">
    <source>
        <dbReference type="ARBA" id="ARBA00004141"/>
    </source>
</evidence>
<keyword evidence="10" id="KW-1185">Reference proteome</keyword>
<evidence type="ECO:0000256" key="5">
    <source>
        <dbReference type="ARBA" id="ARBA00023136"/>
    </source>
</evidence>
<feature type="domain" description="Amino acid transporter transmembrane" evidence="8">
    <location>
        <begin position="85"/>
        <end position="494"/>
    </location>
</feature>
<comment type="subcellular location">
    <subcellularLocation>
        <location evidence="1">Membrane</location>
        <topology evidence="1">Multi-pass membrane protein</topology>
    </subcellularLocation>
</comment>
<accession>A0A366S5C4</accession>
<dbReference type="GeneID" id="41992800"/>
<dbReference type="AlphaFoldDB" id="A0A366S5C4"/>
<feature type="transmembrane region" description="Helical" evidence="7">
    <location>
        <begin position="163"/>
        <end position="186"/>
    </location>
</feature>
<dbReference type="PANTHER" id="PTHR22950:SF20">
    <property type="entry name" value="AMINO ACID TRANSPORTER (EUROFUNG)"/>
    <property type="match status" value="1"/>
</dbReference>
<dbReference type="PANTHER" id="PTHR22950">
    <property type="entry name" value="AMINO ACID TRANSPORTER"/>
    <property type="match status" value="1"/>
</dbReference>
<evidence type="ECO:0000256" key="3">
    <source>
        <dbReference type="ARBA" id="ARBA00022692"/>
    </source>
</evidence>
<dbReference type="RefSeq" id="XP_031018477.1">
    <property type="nucleotide sequence ID" value="XM_031157504.1"/>
</dbReference>
<evidence type="ECO:0000256" key="2">
    <source>
        <dbReference type="ARBA" id="ARBA00008066"/>
    </source>
</evidence>
<name>A0A366S5C4_9HYPO</name>
<feature type="transmembrane region" description="Helical" evidence="7">
    <location>
        <begin position="404"/>
        <end position="425"/>
    </location>
</feature>
<evidence type="ECO:0000256" key="6">
    <source>
        <dbReference type="SAM" id="MobiDB-lite"/>
    </source>
</evidence>
<dbReference type="Proteomes" id="UP000253153">
    <property type="component" value="Unassembled WGS sequence"/>
</dbReference>
<protein>
    <recommendedName>
        <fullName evidence="8">Amino acid transporter transmembrane domain-containing protein</fullName>
    </recommendedName>
</protein>
<gene>
    <name evidence="9" type="ORF">FIESC28_03355</name>
</gene>
<evidence type="ECO:0000259" key="8">
    <source>
        <dbReference type="Pfam" id="PF01490"/>
    </source>
</evidence>
<evidence type="ECO:0000256" key="7">
    <source>
        <dbReference type="SAM" id="Phobius"/>
    </source>
</evidence>
<proteinExistence type="inferred from homology"/>
<organism evidence="9 10">
    <name type="scientific">Fusarium coffeatum</name>
    <dbReference type="NCBI Taxonomy" id="231269"/>
    <lineage>
        <taxon>Eukaryota</taxon>
        <taxon>Fungi</taxon>
        <taxon>Dikarya</taxon>
        <taxon>Ascomycota</taxon>
        <taxon>Pezizomycotina</taxon>
        <taxon>Sordariomycetes</taxon>
        <taxon>Hypocreomycetidae</taxon>
        <taxon>Hypocreales</taxon>
        <taxon>Nectriaceae</taxon>
        <taxon>Fusarium</taxon>
        <taxon>Fusarium incarnatum-equiseti species complex</taxon>
    </lineage>
</organism>
<sequence length="517" mass="56989">MAEKGSLGSGSGSRSPDPERRQSEVQTPSSRWASLFGGAGVTVGPRIADLPEFVRRDFSDSEESSSAILDKQLAAEQGEAIQYRTCSWQKTAGLLFSEYICLAIMSFPWSYSVLGLVPGIILTIVIALIVLYTSLVLWEFCLRHPEMRDVCDIGQMLFWGKKWAWWATAVCFILNNTFIQGLHVLIGAKYLNTMTESDDIGGCRTVMFSAIVAIISWVCSLPRTFDMLAKLGTASAFFTFISVLLAAIFAGIQDHPFGYDPAKLGEPLVTAIPVKGTTFVNGMSAFLNISYTFIGQITLPSFIAEMRDPRDFPKALWACTIAEIIVFSLVGAIVYDYTGNQYVTAPAFGSLEDLYKKVSFSFMIPTIIFLGCLYASVSARFVFFRLFRNSKHLNSHTVVGWGSWSGILLVTWVFAFIIAMVIPFFNSLLSVMSSLFDSWFGFIFWGVAYFRMRKADQAVGRHHNKIADLAGNILNWILIAIGIVFLTVGTYASVQGIIDQYAAGTVSGVFSCPSNGL</sequence>
<feature type="transmembrane region" description="Helical" evidence="7">
    <location>
        <begin position="473"/>
        <end position="492"/>
    </location>
</feature>
<dbReference type="GO" id="GO:0015179">
    <property type="term" value="F:L-amino acid transmembrane transporter activity"/>
    <property type="evidence" value="ECO:0007669"/>
    <property type="project" value="TreeGrafter"/>
</dbReference>
<feature type="transmembrane region" description="Helical" evidence="7">
    <location>
        <begin position="92"/>
        <end position="111"/>
    </location>
</feature>
<dbReference type="GO" id="GO:0016020">
    <property type="term" value="C:membrane"/>
    <property type="evidence" value="ECO:0007669"/>
    <property type="project" value="UniProtKB-SubCell"/>
</dbReference>